<reference evidence="1" key="1">
    <citation type="journal article" date="2015" name="Nature">
        <title>Complex archaea that bridge the gap between prokaryotes and eukaryotes.</title>
        <authorList>
            <person name="Spang A."/>
            <person name="Saw J.H."/>
            <person name="Jorgensen S.L."/>
            <person name="Zaremba-Niedzwiedzka K."/>
            <person name="Martijn J."/>
            <person name="Lind A.E."/>
            <person name="van Eijk R."/>
            <person name="Schleper C."/>
            <person name="Guy L."/>
            <person name="Ettema T.J."/>
        </authorList>
    </citation>
    <scope>NUCLEOTIDE SEQUENCE</scope>
</reference>
<evidence type="ECO:0000313" key="1">
    <source>
        <dbReference type="EMBL" id="KKK65889.1"/>
    </source>
</evidence>
<comment type="caution">
    <text evidence="1">The sequence shown here is derived from an EMBL/GenBank/DDBJ whole genome shotgun (WGS) entry which is preliminary data.</text>
</comment>
<organism evidence="1">
    <name type="scientific">marine sediment metagenome</name>
    <dbReference type="NCBI Taxonomy" id="412755"/>
    <lineage>
        <taxon>unclassified sequences</taxon>
        <taxon>metagenomes</taxon>
        <taxon>ecological metagenomes</taxon>
    </lineage>
</organism>
<name>A0A0F8ZHK9_9ZZZZ</name>
<proteinExistence type="predicted"/>
<accession>A0A0F8ZHK9</accession>
<dbReference type="EMBL" id="LAZR01060342">
    <property type="protein sequence ID" value="KKK65889.1"/>
    <property type="molecule type" value="Genomic_DNA"/>
</dbReference>
<protein>
    <submittedName>
        <fullName evidence="1">Uncharacterized protein</fullName>
    </submittedName>
</protein>
<sequence>MMADKQPPIIIVPDKSYIDDKGNVIPTDVILITDINMYYRMYRVLEAWGKEEIGIPGQRGTIEE</sequence>
<gene>
    <name evidence="1" type="ORF">LCGC14_2969610</name>
</gene>
<dbReference type="AlphaFoldDB" id="A0A0F8ZHK9"/>